<protein>
    <submittedName>
        <fullName evidence="1">Type VI secretion system baseplate subunit TssK</fullName>
    </submittedName>
</protein>
<dbReference type="InterPro" id="IPR010263">
    <property type="entry name" value="T6SS_TssK"/>
</dbReference>
<evidence type="ECO:0000313" key="2">
    <source>
        <dbReference type="Proteomes" id="UP000444174"/>
    </source>
</evidence>
<dbReference type="NCBIfam" id="TIGR03353">
    <property type="entry name" value="VI_chp_4"/>
    <property type="match status" value="1"/>
</dbReference>
<gene>
    <name evidence="1" type="primary">tssK</name>
    <name evidence="1" type="ORF">GFB49_19480</name>
</gene>
<dbReference type="PANTHER" id="PTHR35566">
    <property type="entry name" value="BLR3599 PROTEIN"/>
    <property type="match status" value="1"/>
</dbReference>
<keyword evidence="2" id="KW-1185">Reference proteome</keyword>
<sequence length="445" mass="49952">MSRFSKVVWKEGLFLKPQHFQQSDRYFEKHLAFGRSEMGAQSFPWGIAEAEFDGGQLRQGRLELQRVSGCFRDGTIFSAPDVDILPTEIAVPEGSQGKTIWLVLPNLSQNGQDIGDITSEGTRYYVSEEAEVTDNARASRNQETLEIAAPRLELMLRATAPEGYQSLELGQVAEVRDGTVVALDQTMPPTGMSISCHRAYESYLSAVIGAVEARVEVLERYAADPSSAGGMQGKDYLMLMVLNRNLPLLRHLQTLPVVHPERLYSVLIALAGELVSFEDRERRVRDYGRYRHERPKETFLPVVDDIRRFLSRDVGRAIRLPLEDRKDNRFGAIVEDASLFSNAAFIIEVKADLPLTQVQQQFPQFCKVGPASRMREIIVNNMPGLPIVHQPTPPAQIRHVTGHVYFLIDKSSPLWREFSTLPAIGLQIAGAWPGLALELWAIPEE</sequence>
<accession>A0A843YII0</accession>
<name>A0A843YII0_9RHOB</name>
<dbReference type="RefSeq" id="WP_153217788.1">
    <property type="nucleotide sequence ID" value="NZ_WIBF01000019.1"/>
</dbReference>
<comment type="caution">
    <text evidence="1">The sequence shown here is derived from an EMBL/GenBank/DDBJ whole genome shotgun (WGS) entry which is preliminary data.</text>
</comment>
<proteinExistence type="predicted"/>
<reference evidence="1 2" key="1">
    <citation type="submission" date="2019-10" db="EMBL/GenBank/DDBJ databases">
        <title>Epibacterium sp. nov., isolated from seawater.</title>
        <authorList>
            <person name="Zhang X."/>
            <person name="Li N."/>
        </authorList>
    </citation>
    <scope>NUCLEOTIDE SEQUENCE [LARGE SCALE GENOMIC DNA]</scope>
    <source>
        <strain evidence="1 2">SM1979</strain>
    </source>
</reference>
<dbReference type="Pfam" id="PF05936">
    <property type="entry name" value="T6SS_VasE"/>
    <property type="match status" value="1"/>
</dbReference>
<organism evidence="1 2">
    <name type="scientific">Tritonibacter litoralis</name>
    <dbReference type="NCBI Taxonomy" id="2662264"/>
    <lineage>
        <taxon>Bacteria</taxon>
        <taxon>Pseudomonadati</taxon>
        <taxon>Pseudomonadota</taxon>
        <taxon>Alphaproteobacteria</taxon>
        <taxon>Rhodobacterales</taxon>
        <taxon>Paracoccaceae</taxon>
        <taxon>Tritonibacter</taxon>
    </lineage>
</organism>
<dbReference type="PANTHER" id="PTHR35566:SF1">
    <property type="entry name" value="TYPE VI SECRETION SYSTEM BASEPLATE COMPONENT TSSK1"/>
    <property type="match status" value="1"/>
</dbReference>
<dbReference type="EMBL" id="WIBF01000019">
    <property type="protein sequence ID" value="MQQ10641.1"/>
    <property type="molecule type" value="Genomic_DNA"/>
</dbReference>
<dbReference type="Proteomes" id="UP000444174">
    <property type="component" value="Unassembled WGS sequence"/>
</dbReference>
<evidence type="ECO:0000313" key="1">
    <source>
        <dbReference type="EMBL" id="MQQ10641.1"/>
    </source>
</evidence>
<dbReference type="AlphaFoldDB" id="A0A843YII0"/>